<name>A0A2Z6MK06_TRISU</name>
<keyword evidence="1" id="KW-0175">Coiled coil</keyword>
<dbReference type="Proteomes" id="UP000242715">
    <property type="component" value="Unassembled WGS sequence"/>
</dbReference>
<feature type="compositionally biased region" description="Polar residues" evidence="2">
    <location>
        <begin position="168"/>
        <end position="186"/>
    </location>
</feature>
<dbReference type="AlphaFoldDB" id="A0A2Z6MK06"/>
<accession>A0A2Z6MK06</accession>
<feature type="compositionally biased region" description="Basic and acidic residues" evidence="2">
    <location>
        <begin position="155"/>
        <end position="167"/>
    </location>
</feature>
<evidence type="ECO:0000313" key="4">
    <source>
        <dbReference type="Proteomes" id="UP000242715"/>
    </source>
</evidence>
<proteinExistence type="predicted"/>
<feature type="region of interest" description="Disordered" evidence="2">
    <location>
        <begin position="91"/>
        <end position="218"/>
    </location>
</feature>
<evidence type="ECO:0000256" key="1">
    <source>
        <dbReference type="SAM" id="Coils"/>
    </source>
</evidence>
<dbReference type="OrthoDB" id="1939754at2759"/>
<organism evidence="3 4">
    <name type="scientific">Trifolium subterraneum</name>
    <name type="common">Subterranean clover</name>
    <dbReference type="NCBI Taxonomy" id="3900"/>
    <lineage>
        <taxon>Eukaryota</taxon>
        <taxon>Viridiplantae</taxon>
        <taxon>Streptophyta</taxon>
        <taxon>Embryophyta</taxon>
        <taxon>Tracheophyta</taxon>
        <taxon>Spermatophyta</taxon>
        <taxon>Magnoliopsida</taxon>
        <taxon>eudicotyledons</taxon>
        <taxon>Gunneridae</taxon>
        <taxon>Pentapetalae</taxon>
        <taxon>rosids</taxon>
        <taxon>fabids</taxon>
        <taxon>Fabales</taxon>
        <taxon>Fabaceae</taxon>
        <taxon>Papilionoideae</taxon>
        <taxon>50 kb inversion clade</taxon>
        <taxon>NPAAA clade</taxon>
        <taxon>Hologalegina</taxon>
        <taxon>IRL clade</taxon>
        <taxon>Trifolieae</taxon>
        <taxon>Trifolium</taxon>
    </lineage>
</organism>
<dbReference type="EMBL" id="DF973271">
    <property type="protein sequence ID" value="GAU23555.1"/>
    <property type="molecule type" value="Genomic_DNA"/>
</dbReference>
<keyword evidence="4" id="KW-1185">Reference proteome</keyword>
<feature type="compositionally biased region" description="Basic and acidic residues" evidence="2">
    <location>
        <begin position="114"/>
        <end position="124"/>
    </location>
</feature>
<feature type="compositionally biased region" description="Basic and acidic residues" evidence="2">
    <location>
        <begin position="202"/>
        <end position="211"/>
    </location>
</feature>
<feature type="compositionally biased region" description="Basic and acidic residues" evidence="2">
    <location>
        <begin position="131"/>
        <end position="141"/>
    </location>
</feature>
<dbReference type="PANTHER" id="PTHR33701">
    <property type="entry name" value="TRANSMEMBRANE PROTEIN"/>
    <property type="match status" value="1"/>
</dbReference>
<feature type="compositionally biased region" description="Low complexity" evidence="2">
    <location>
        <begin position="99"/>
        <end position="113"/>
    </location>
</feature>
<evidence type="ECO:0000256" key="2">
    <source>
        <dbReference type="SAM" id="MobiDB-lite"/>
    </source>
</evidence>
<sequence>MMQTPVLDPQDQRVTSSMEDSTAMTIEFLRARLLSERSISRSARQRTDELEKRVLELEEQLRTVTLQRKMAEKATADVLAILEDRGISDLSEELDSGSDLDIPCESGVSNESSNSKEGEEERYTSSKGRHHESDEPYDSHMDSTPVFNRSLSWKGRHDSPRSLEKYKSSNMRRQNSFSPVSSSPKHNQGKSCRKIRHRHNRSVGEESKDKSVNGNFQENEFVFSSEGYPNSSVGGSNIPRIESKIPEENESEVNLVNKNHHVDRYDKEDMEKALEHQARLIDRFEAMEKAQRQWEEKFRENNSSTTPEC</sequence>
<feature type="compositionally biased region" description="Basic residues" evidence="2">
    <location>
        <begin position="187"/>
        <end position="201"/>
    </location>
</feature>
<dbReference type="PANTHER" id="PTHR33701:SF3">
    <property type="entry name" value="TRANSCRIPTIONAL REGULATOR ATRX"/>
    <property type="match status" value="1"/>
</dbReference>
<reference evidence="4" key="1">
    <citation type="journal article" date="2017" name="Front. Plant Sci.">
        <title>Climate Clever Clovers: New Paradigm to Reduce the Environmental Footprint of Ruminants by Breeding Low Methanogenic Forages Utilizing Haplotype Variation.</title>
        <authorList>
            <person name="Kaur P."/>
            <person name="Appels R."/>
            <person name="Bayer P.E."/>
            <person name="Keeble-Gagnere G."/>
            <person name="Wang J."/>
            <person name="Hirakawa H."/>
            <person name="Shirasawa K."/>
            <person name="Vercoe P."/>
            <person name="Stefanova K."/>
            <person name="Durmic Z."/>
            <person name="Nichols P."/>
            <person name="Revell C."/>
            <person name="Isobe S.N."/>
            <person name="Edwards D."/>
            <person name="Erskine W."/>
        </authorList>
    </citation>
    <scope>NUCLEOTIDE SEQUENCE [LARGE SCALE GENOMIC DNA]</scope>
    <source>
        <strain evidence="4">cv. Daliak</strain>
    </source>
</reference>
<protein>
    <submittedName>
        <fullName evidence="3">Uncharacterized protein</fullName>
    </submittedName>
</protein>
<feature type="coiled-coil region" evidence="1">
    <location>
        <begin position="40"/>
        <end position="74"/>
    </location>
</feature>
<gene>
    <name evidence="3" type="ORF">TSUD_40330</name>
</gene>
<evidence type="ECO:0000313" key="3">
    <source>
        <dbReference type="EMBL" id="GAU23555.1"/>
    </source>
</evidence>